<dbReference type="AlphaFoldDB" id="A0A5S3PUT7"/>
<sequence length="242" mass="28006">MDKEELINGYFEGSLSQNQLEEVERLLITDSEFASEFGFQKELQVSLKKEERQEIKAMFSDIADKDSASETKVFQLRPWLAAASIALLVGLGSWFLLFNNPDLNTNELYAANFKPYDNVIHPIERGNQLEDLKTRAFTAYENEEYPEALILFQELQSKQNDAYIDFYSAMVLMQLNKQEEAIPLLEGYIEQEGELKDRASWYLALAYLKKEDLDSCKKELKTLVEKNEFKARAAENLLEQLN</sequence>
<accession>A0A5S3PUT7</accession>
<name>A0A5S3PUT7_9FLAO</name>
<evidence type="ECO:0000313" key="2">
    <source>
        <dbReference type="EMBL" id="TMM58755.1"/>
    </source>
</evidence>
<dbReference type="InterPro" id="IPR011990">
    <property type="entry name" value="TPR-like_helical_dom_sf"/>
</dbReference>
<evidence type="ECO:0008006" key="4">
    <source>
        <dbReference type="Google" id="ProtNLM"/>
    </source>
</evidence>
<organism evidence="2 3">
    <name type="scientific">Maribacter algarum</name>
    <name type="common">ex Zhang et al. 2020</name>
    <dbReference type="NCBI Taxonomy" id="2578118"/>
    <lineage>
        <taxon>Bacteria</taxon>
        <taxon>Pseudomonadati</taxon>
        <taxon>Bacteroidota</taxon>
        <taxon>Flavobacteriia</taxon>
        <taxon>Flavobacteriales</taxon>
        <taxon>Flavobacteriaceae</taxon>
        <taxon>Maribacter</taxon>
    </lineage>
</organism>
<keyword evidence="1" id="KW-0472">Membrane</keyword>
<evidence type="ECO:0000313" key="3">
    <source>
        <dbReference type="Proteomes" id="UP000310314"/>
    </source>
</evidence>
<proteinExistence type="predicted"/>
<dbReference type="SUPFAM" id="SSF48452">
    <property type="entry name" value="TPR-like"/>
    <property type="match status" value="1"/>
</dbReference>
<dbReference type="Proteomes" id="UP000310314">
    <property type="component" value="Unassembled WGS sequence"/>
</dbReference>
<reference evidence="2 3" key="1">
    <citation type="submission" date="2019-05" db="EMBL/GenBank/DDBJ databases">
        <authorList>
            <person name="Zhang J.-Y."/>
            <person name="Feg X."/>
            <person name="Du Z.-J."/>
        </authorList>
    </citation>
    <scope>NUCLEOTIDE SEQUENCE [LARGE SCALE GENOMIC DNA]</scope>
    <source>
        <strain evidence="2 3">RZ26</strain>
    </source>
</reference>
<gene>
    <name evidence="2" type="ORF">FEE95_04810</name>
</gene>
<keyword evidence="1" id="KW-1133">Transmembrane helix</keyword>
<feature type="transmembrane region" description="Helical" evidence="1">
    <location>
        <begin position="79"/>
        <end position="98"/>
    </location>
</feature>
<protein>
    <recommendedName>
        <fullName evidence="4">Tetratricopeptide repeat protein</fullName>
    </recommendedName>
</protein>
<keyword evidence="3" id="KW-1185">Reference proteome</keyword>
<dbReference type="EMBL" id="VATY01000001">
    <property type="protein sequence ID" value="TMM58755.1"/>
    <property type="molecule type" value="Genomic_DNA"/>
</dbReference>
<keyword evidence="1" id="KW-0812">Transmembrane</keyword>
<evidence type="ECO:0000256" key="1">
    <source>
        <dbReference type="SAM" id="Phobius"/>
    </source>
</evidence>
<dbReference type="RefSeq" id="WP_138656688.1">
    <property type="nucleotide sequence ID" value="NZ_VATY01000001.1"/>
</dbReference>
<comment type="caution">
    <text evidence="2">The sequence shown here is derived from an EMBL/GenBank/DDBJ whole genome shotgun (WGS) entry which is preliminary data.</text>
</comment>
<dbReference type="OrthoDB" id="979271at2"/>
<dbReference type="Gene3D" id="1.25.40.10">
    <property type="entry name" value="Tetratricopeptide repeat domain"/>
    <property type="match status" value="1"/>
</dbReference>